<proteinExistence type="inferred from homology"/>
<feature type="compositionally biased region" description="Low complexity" evidence="5">
    <location>
        <begin position="382"/>
        <end position="392"/>
    </location>
</feature>
<name>A0ABX1BYI6_9ACTN</name>
<accession>A0ABX1BYI6</accession>
<comment type="similarity">
    <text evidence="1 4">Belongs to the DNA polymerase type-Y family.</text>
</comment>
<keyword evidence="4 7" id="KW-0548">Nucleotidyltransferase</keyword>
<feature type="compositionally biased region" description="Basic and acidic residues" evidence="5">
    <location>
        <begin position="401"/>
        <end position="410"/>
    </location>
</feature>
<dbReference type="NCBIfam" id="NF002677">
    <property type="entry name" value="PRK02406.1"/>
    <property type="match status" value="1"/>
</dbReference>
<keyword evidence="4" id="KW-0227">DNA damage</keyword>
<evidence type="ECO:0000259" key="6">
    <source>
        <dbReference type="PROSITE" id="PS50173"/>
    </source>
</evidence>
<keyword evidence="4" id="KW-0460">Magnesium</keyword>
<feature type="region of interest" description="Disordered" evidence="5">
    <location>
        <begin position="441"/>
        <end position="517"/>
    </location>
</feature>
<dbReference type="Pfam" id="PF14520">
    <property type="entry name" value="HHH_5"/>
    <property type="match status" value="1"/>
</dbReference>
<feature type="domain" description="UmuC" evidence="6">
    <location>
        <begin position="7"/>
        <end position="190"/>
    </location>
</feature>
<keyword evidence="4" id="KW-0238">DNA-binding</keyword>
<feature type="site" description="Substrate discrimination" evidence="4">
    <location>
        <position position="16"/>
    </location>
</feature>
<protein>
    <recommendedName>
        <fullName evidence="4">DNA polymerase IV</fullName>
        <shortName evidence="4">Pol IV</shortName>
        <ecNumber evidence="4">2.7.7.7</ecNumber>
    </recommendedName>
</protein>
<keyword evidence="4" id="KW-0239">DNA-directed DNA polymerase</keyword>
<comment type="catalytic activity">
    <reaction evidence="3 4">
        <text>DNA(n) + a 2'-deoxyribonucleoside 5'-triphosphate = DNA(n+1) + diphosphate</text>
        <dbReference type="Rhea" id="RHEA:22508"/>
        <dbReference type="Rhea" id="RHEA-COMP:17339"/>
        <dbReference type="Rhea" id="RHEA-COMP:17340"/>
        <dbReference type="ChEBI" id="CHEBI:33019"/>
        <dbReference type="ChEBI" id="CHEBI:61560"/>
        <dbReference type="ChEBI" id="CHEBI:173112"/>
        <dbReference type="EC" id="2.7.7.7"/>
    </reaction>
</comment>
<comment type="caution">
    <text evidence="7">The sequence shown here is derived from an EMBL/GenBank/DDBJ whole genome shotgun (WGS) entry which is preliminary data.</text>
</comment>
<feature type="compositionally biased region" description="Pro residues" evidence="5">
    <location>
        <begin position="456"/>
        <end position="495"/>
    </location>
</feature>
<dbReference type="RefSeq" id="WP_168102189.1">
    <property type="nucleotide sequence ID" value="NZ_JAATEN010000009.1"/>
</dbReference>
<dbReference type="PROSITE" id="PS50173">
    <property type="entry name" value="UMUC"/>
    <property type="match status" value="1"/>
</dbReference>
<keyword evidence="4 7" id="KW-0808">Transferase</keyword>
<comment type="subunit">
    <text evidence="4">Monomer.</text>
</comment>
<dbReference type="InterPro" id="IPR043502">
    <property type="entry name" value="DNA/RNA_pol_sf"/>
</dbReference>
<keyword evidence="4" id="KW-0235">DNA replication</keyword>
<dbReference type="InterPro" id="IPR036775">
    <property type="entry name" value="DNA_pol_Y-fam_lit_finger_sf"/>
</dbReference>
<comment type="subcellular location">
    <subcellularLocation>
        <location evidence="4">Cytoplasm</location>
    </subcellularLocation>
</comment>
<dbReference type="InterPro" id="IPR017961">
    <property type="entry name" value="DNA_pol_Y-fam_little_finger"/>
</dbReference>
<evidence type="ECO:0000256" key="1">
    <source>
        <dbReference type="ARBA" id="ARBA00010945"/>
    </source>
</evidence>
<reference evidence="7 8" key="1">
    <citation type="submission" date="2020-03" db="EMBL/GenBank/DDBJ databases">
        <title>WGS of actinomycetes isolated from Thailand.</title>
        <authorList>
            <person name="Thawai C."/>
        </authorList>
    </citation>
    <scope>NUCLEOTIDE SEQUENCE [LARGE SCALE GENOMIC DNA]</scope>
    <source>
        <strain evidence="7 8">PLAI 1-29</strain>
    </source>
</reference>
<dbReference type="InterPro" id="IPR043128">
    <property type="entry name" value="Rev_trsase/Diguanyl_cyclase"/>
</dbReference>
<dbReference type="InterPro" id="IPR022880">
    <property type="entry name" value="DNApol_IV"/>
</dbReference>
<keyword evidence="4" id="KW-0479">Metal-binding</keyword>
<organism evidence="7 8">
    <name type="scientific">Streptomyces zingiberis</name>
    <dbReference type="NCBI Taxonomy" id="2053010"/>
    <lineage>
        <taxon>Bacteria</taxon>
        <taxon>Bacillati</taxon>
        <taxon>Actinomycetota</taxon>
        <taxon>Actinomycetes</taxon>
        <taxon>Kitasatosporales</taxon>
        <taxon>Streptomycetaceae</taxon>
        <taxon>Streptomyces</taxon>
    </lineage>
</organism>
<dbReference type="PANTHER" id="PTHR11076:SF33">
    <property type="entry name" value="DNA POLYMERASE KAPPA"/>
    <property type="match status" value="1"/>
</dbReference>
<dbReference type="Gene3D" id="3.30.70.270">
    <property type="match status" value="1"/>
</dbReference>
<dbReference type="CDD" id="cd03586">
    <property type="entry name" value="PolY_Pol_IV_kappa"/>
    <property type="match status" value="1"/>
</dbReference>
<keyword evidence="4" id="KW-0963">Cytoplasm</keyword>
<evidence type="ECO:0000256" key="2">
    <source>
        <dbReference type="ARBA" id="ARBA00025589"/>
    </source>
</evidence>
<dbReference type="NCBIfam" id="NF002882">
    <property type="entry name" value="PRK03348.1"/>
    <property type="match status" value="1"/>
</dbReference>
<feature type="binding site" evidence="4">
    <location>
        <position position="105"/>
    </location>
    <ligand>
        <name>Mg(2+)</name>
        <dbReference type="ChEBI" id="CHEBI:18420"/>
    </ligand>
</feature>
<feature type="region of interest" description="Disordered" evidence="5">
    <location>
        <begin position="356"/>
        <end position="410"/>
    </location>
</feature>
<dbReference type="Pfam" id="PF11799">
    <property type="entry name" value="IMS_C"/>
    <property type="match status" value="1"/>
</dbReference>
<comment type="function">
    <text evidence="2 4">Poorly processive, error-prone DNA polymerase involved in untargeted mutagenesis. Copies undamaged DNA at stalled replication forks, which arise in vivo from mismatched or misaligned primer ends. These misaligned primers can be extended by PolIV. Exhibits no 3'-5' exonuclease (proofreading) activity. May be involved in translesional synthesis, in conjunction with the beta clamp from PolIII.</text>
</comment>
<feature type="compositionally biased region" description="Low complexity" evidence="5">
    <location>
        <begin position="496"/>
        <end position="517"/>
    </location>
</feature>
<dbReference type="SUPFAM" id="SSF100879">
    <property type="entry name" value="Lesion bypass DNA polymerase (Y-family), little finger domain"/>
    <property type="match status" value="1"/>
</dbReference>
<evidence type="ECO:0000256" key="5">
    <source>
        <dbReference type="SAM" id="MobiDB-lite"/>
    </source>
</evidence>
<dbReference type="SUPFAM" id="SSF56672">
    <property type="entry name" value="DNA/RNA polymerases"/>
    <property type="match status" value="1"/>
</dbReference>
<dbReference type="PANTHER" id="PTHR11076">
    <property type="entry name" value="DNA REPAIR POLYMERASE UMUC / TRANSFERASE FAMILY MEMBER"/>
    <property type="match status" value="1"/>
</dbReference>
<dbReference type="InterPro" id="IPR001126">
    <property type="entry name" value="UmuC"/>
</dbReference>
<dbReference type="Gene3D" id="1.10.150.20">
    <property type="entry name" value="5' to 3' exonuclease, C-terminal subdomain"/>
    <property type="match status" value="1"/>
</dbReference>
<dbReference type="HAMAP" id="MF_01113">
    <property type="entry name" value="DNApol_IV"/>
    <property type="match status" value="1"/>
</dbReference>
<comment type="cofactor">
    <cofactor evidence="4">
        <name>Mg(2+)</name>
        <dbReference type="ChEBI" id="CHEBI:18420"/>
    </cofactor>
    <text evidence="4">Binds 2 magnesium ions per subunit.</text>
</comment>
<dbReference type="Gene3D" id="3.30.1490.100">
    <property type="entry name" value="DNA polymerase, Y-family, little finger domain"/>
    <property type="match status" value="1"/>
</dbReference>
<evidence type="ECO:0000313" key="8">
    <source>
        <dbReference type="Proteomes" id="UP000695264"/>
    </source>
</evidence>
<evidence type="ECO:0000313" key="7">
    <source>
        <dbReference type="EMBL" id="NJQ01550.1"/>
    </source>
</evidence>
<feature type="active site" evidence="4">
    <location>
        <position position="106"/>
    </location>
</feature>
<dbReference type="Pfam" id="PF00817">
    <property type="entry name" value="IMS"/>
    <property type="match status" value="1"/>
</dbReference>
<keyword evidence="4" id="KW-0515">Mutator protein</keyword>
<evidence type="ECO:0000256" key="4">
    <source>
        <dbReference type="HAMAP-Rule" id="MF_01113"/>
    </source>
</evidence>
<keyword evidence="8" id="KW-1185">Reference proteome</keyword>
<dbReference type="InterPro" id="IPR050116">
    <property type="entry name" value="DNA_polymerase-Y"/>
</dbReference>
<keyword evidence="4" id="KW-0234">DNA repair</keyword>
<feature type="compositionally biased region" description="Low complexity" evidence="5">
    <location>
        <begin position="357"/>
        <end position="371"/>
    </location>
</feature>
<dbReference type="Gene3D" id="3.40.1170.60">
    <property type="match status" value="1"/>
</dbReference>
<dbReference type="GO" id="GO:0003887">
    <property type="term" value="F:DNA-directed DNA polymerase activity"/>
    <property type="evidence" value="ECO:0007669"/>
    <property type="project" value="UniProtKB-EC"/>
</dbReference>
<dbReference type="EMBL" id="JAATEN010000009">
    <property type="protein sequence ID" value="NJQ01550.1"/>
    <property type="molecule type" value="Genomic_DNA"/>
</dbReference>
<gene>
    <name evidence="4" type="primary">dinB</name>
    <name evidence="7" type="ORF">HCK00_13700</name>
</gene>
<sequence length="517" mass="53250">MRPVPSILHLDMDAFYASAEQASKPSLRGKAVIVGGLGPRGVVATASYEARVFGVHSAMSTAQARRLCPHAAYLTPRFSLYRQVSEVVMQMLRELSPLVEPLSLDEAFVDLAAGPAPPASAAEARATGERLRAALLEATTLTASVGLAASKMLAKTASEQAKPDGLVVIEPGTERELLAPMPVRALPGVGPATAEQLRRSGIHTVAEAAEAGEAELVRLLGKAHGTSVHALATGQDDRPVVAEREGKSISVEDTFDVDLHDRTRVRAEVVRLAGRCVDRLRAAGRSGRTVVLKVRRYDFSTLTRSETLRGPTDDPAVVREAAVRLLDGVDTTGGVRLLGVGVSGLADFTQEDLFAQAGPAGTGPVTAAGSREAGGEEAGTRPDPSGAAPGAVGAPGGPGAGERKWRPGQDVRHGVYGAGWVQGSGLGRVTVRFEQPWSAPGRVRTLRGDDPLLEPADPPPLVRPAGGQPPGPVARPVPPPLSGPPPEPPTGPGEPRPAAGGPSSPSSSPSGSSASSP</sequence>
<dbReference type="Proteomes" id="UP000695264">
    <property type="component" value="Unassembled WGS sequence"/>
</dbReference>
<evidence type="ECO:0000256" key="3">
    <source>
        <dbReference type="ARBA" id="ARBA00049244"/>
    </source>
</evidence>
<dbReference type="EC" id="2.7.7.7" evidence="4"/>
<feature type="binding site" evidence="4">
    <location>
        <position position="11"/>
    </location>
    <ligand>
        <name>Mg(2+)</name>
        <dbReference type="ChEBI" id="CHEBI:18420"/>
    </ligand>
</feature>